<evidence type="ECO:0000259" key="1">
    <source>
        <dbReference type="Pfam" id="PF09949"/>
    </source>
</evidence>
<dbReference type="PANTHER" id="PTHR28208:SF1">
    <property type="entry name" value="FILAMENT ORGANIZATION PROTEIN APP1-LIKE, PUTATIVE (AFU_ORTHOLOGUE AFUA_1G06650)-RELATED"/>
    <property type="match status" value="1"/>
</dbReference>
<protein>
    <recommendedName>
        <fullName evidence="1">Phosphatidate phosphatase APP1 catalytic domain-containing protein</fullName>
    </recommendedName>
</protein>
<dbReference type="EMBL" id="JAVRRF010000010">
    <property type="protein sequence ID" value="KAK5060786.1"/>
    <property type="molecule type" value="Genomic_DNA"/>
</dbReference>
<feature type="domain" description="Phosphatidate phosphatase APP1 catalytic" evidence="1">
    <location>
        <begin position="146"/>
        <end position="298"/>
    </location>
</feature>
<dbReference type="PANTHER" id="PTHR28208">
    <property type="entry name" value="PHOSPHATIDATE PHOSPHATASE APP1"/>
    <property type="match status" value="1"/>
</dbReference>
<evidence type="ECO:0000313" key="2">
    <source>
        <dbReference type="EMBL" id="KAK5060786.1"/>
    </source>
</evidence>
<accession>A0ABR0JBV1</accession>
<reference evidence="2 3" key="1">
    <citation type="submission" date="2023-08" db="EMBL/GenBank/DDBJ databases">
        <title>Black Yeasts Isolated from many extreme environments.</title>
        <authorList>
            <person name="Coleine C."/>
            <person name="Stajich J.E."/>
            <person name="Selbmann L."/>
        </authorList>
    </citation>
    <scope>NUCLEOTIDE SEQUENCE [LARGE SCALE GENOMIC DNA]</scope>
    <source>
        <strain evidence="2 3">CCFEE 6328</strain>
    </source>
</reference>
<evidence type="ECO:0000313" key="3">
    <source>
        <dbReference type="Proteomes" id="UP001345691"/>
    </source>
</evidence>
<dbReference type="InterPro" id="IPR019236">
    <property type="entry name" value="APP1_cat"/>
</dbReference>
<name>A0ABR0JBV1_9EURO</name>
<dbReference type="Pfam" id="PF09949">
    <property type="entry name" value="APP1_cat"/>
    <property type="match status" value="1"/>
</dbReference>
<keyword evidence="3" id="KW-1185">Reference proteome</keyword>
<dbReference type="InterPro" id="IPR052935">
    <property type="entry name" value="Mg2+_PAP"/>
</dbReference>
<comment type="caution">
    <text evidence="2">The sequence shown here is derived from an EMBL/GenBank/DDBJ whole genome shotgun (WGS) entry which is preliminary data.</text>
</comment>
<sequence>MAANFADVEAKLPQRYTKVEMTFIDKKSSRRDLTEYVSNIADLIGLDGKPGSDPEARRRIKERLKPFVMATAPRRTMVIQGEPNLMPIDSLRKLYLGPSNRSGISSQLMLTGGSDNAAGKTVVYTSDENLYPDLRSKTRFIGPEGWAIISDIDDTIKITQTTNPIGILQSTFADVPRTTTSMPGFYKLLDDTFRSPAWFYLSASPYNLYPFLHDFIKKNYPPGTIILRDASWMNFAGLLQSFTQGVQEYKTNRIEKIQSWLPKRKFICIGDSTQSDPEAYAQMYTKYPGWIKAIYIRKVTDTPNMANKNRNQRFTDAFKNVPDHVWRVFVQPEELTDHVEHVSGQAHAGVPSNLLGL</sequence>
<gene>
    <name evidence="2" type="ORF">LTR69_005385</name>
</gene>
<organism evidence="2 3">
    <name type="scientific">Exophiala sideris</name>
    <dbReference type="NCBI Taxonomy" id="1016849"/>
    <lineage>
        <taxon>Eukaryota</taxon>
        <taxon>Fungi</taxon>
        <taxon>Dikarya</taxon>
        <taxon>Ascomycota</taxon>
        <taxon>Pezizomycotina</taxon>
        <taxon>Eurotiomycetes</taxon>
        <taxon>Chaetothyriomycetidae</taxon>
        <taxon>Chaetothyriales</taxon>
        <taxon>Herpotrichiellaceae</taxon>
        <taxon>Exophiala</taxon>
    </lineage>
</organism>
<proteinExistence type="predicted"/>
<dbReference type="Proteomes" id="UP001345691">
    <property type="component" value="Unassembled WGS sequence"/>
</dbReference>